<feature type="region of interest" description="Disordered" evidence="2">
    <location>
        <begin position="1422"/>
        <end position="1441"/>
    </location>
</feature>
<feature type="region of interest" description="Disordered" evidence="2">
    <location>
        <begin position="345"/>
        <end position="375"/>
    </location>
</feature>
<reference evidence="3 4" key="1">
    <citation type="submission" date="2024-04" db="EMBL/GenBank/DDBJ databases">
        <title>Tritrichomonas musculus Genome.</title>
        <authorList>
            <person name="Alves-Ferreira E."/>
            <person name="Grigg M."/>
            <person name="Lorenzi H."/>
            <person name="Galac M."/>
        </authorList>
    </citation>
    <scope>NUCLEOTIDE SEQUENCE [LARGE SCALE GENOMIC DNA]</scope>
    <source>
        <strain evidence="3 4">EAF2021</strain>
    </source>
</reference>
<organism evidence="3 4">
    <name type="scientific">Tritrichomonas musculus</name>
    <dbReference type="NCBI Taxonomy" id="1915356"/>
    <lineage>
        <taxon>Eukaryota</taxon>
        <taxon>Metamonada</taxon>
        <taxon>Parabasalia</taxon>
        <taxon>Tritrichomonadida</taxon>
        <taxon>Tritrichomonadidae</taxon>
        <taxon>Tritrichomonas</taxon>
    </lineage>
</organism>
<feature type="compositionally biased region" description="Basic and acidic residues" evidence="2">
    <location>
        <begin position="716"/>
        <end position="729"/>
    </location>
</feature>
<feature type="region of interest" description="Disordered" evidence="2">
    <location>
        <begin position="715"/>
        <end position="745"/>
    </location>
</feature>
<dbReference type="EMBL" id="JAPFFF010000011">
    <property type="protein sequence ID" value="KAK8878545.1"/>
    <property type="molecule type" value="Genomic_DNA"/>
</dbReference>
<feature type="coiled-coil region" evidence="1">
    <location>
        <begin position="308"/>
        <end position="335"/>
    </location>
</feature>
<protein>
    <submittedName>
        <fullName evidence="3">Uncharacterized protein</fullName>
    </submittedName>
</protein>
<accession>A0ABR2JN19</accession>
<feature type="coiled-coil region" evidence="1">
    <location>
        <begin position="900"/>
        <end position="1080"/>
    </location>
</feature>
<evidence type="ECO:0000313" key="3">
    <source>
        <dbReference type="EMBL" id="KAK8878545.1"/>
    </source>
</evidence>
<keyword evidence="1" id="KW-0175">Coiled coil</keyword>
<evidence type="ECO:0000256" key="2">
    <source>
        <dbReference type="SAM" id="MobiDB-lite"/>
    </source>
</evidence>
<gene>
    <name evidence="3" type="ORF">M9Y10_005325</name>
</gene>
<dbReference type="Proteomes" id="UP001470230">
    <property type="component" value="Unassembled WGS sequence"/>
</dbReference>
<feature type="coiled-coil region" evidence="1">
    <location>
        <begin position="164"/>
        <end position="191"/>
    </location>
</feature>
<name>A0ABR2JN19_9EUKA</name>
<evidence type="ECO:0000313" key="4">
    <source>
        <dbReference type="Proteomes" id="UP001470230"/>
    </source>
</evidence>
<feature type="coiled-coil region" evidence="1">
    <location>
        <begin position="379"/>
        <end position="462"/>
    </location>
</feature>
<keyword evidence="4" id="KW-1185">Reference proteome</keyword>
<comment type="caution">
    <text evidence="3">The sequence shown here is derived from an EMBL/GenBank/DDBJ whole genome shotgun (WGS) entry which is preliminary data.</text>
</comment>
<feature type="compositionally biased region" description="Basic and acidic residues" evidence="2">
    <location>
        <begin position="357"/>
        <end position="367"/>
    </location>
</feature>
<sequence length="1441" mass="166929">MDDNDDYFKIGEQLLTRHMNSISISDTEDDNDSFKENEGINENFKLERLNAKCHIIYHFFLNNGISSFLQPMTQNLKDRLESEISNLQEILEADGKYPSITNFQKSITDSNRCDKCSEFFSYFNALNILSFALLLIKNNEKLDAQKFDNKKDVSSLYNELLDSRSDEIVQYEQLKEKYKRLLAKLKEYESFFTLLARKMNLPDNTDFNTIASKLALTNLSNTDIQYDYLQDNKLKRYLTSKFNLSNDLSIDEIIRKVETQFTLVNNIKTETEENDISVKKFFTQMMDMPENSDDNDVKIKLGSIFEENQSMKNEINFLNGKIAKQKKQNQEILSELDNIKKPHVSFDINKSTSNIPQREKVKTKSPENDDDQEGAHPKIYILQTEIESLKVSLQNLREKSKTVREQNKLLKKISKEAINETRSKANTITELTIKINDLTLQNSELERSLEEQKKRISSNESKNSTGQNFSECFDYLSSQIESQSNELSQISENRNYLYKIINKQEKVIDFLCNQVLQREKNKDRPNEEQKASKSVDKIMELNEIQLLEKHLISLAEESKRADIVTMLTSSDSQEENENEPLNSILSTFSFLLNNSEKVEEEKNLDNSSKSSEKVDFSSFKEVCVYLSSLLVFFDKIANSSDAIDWIFSNNYFMDNQSLIGLNLNPYLDTGKTAIKETLMNLVQRLTCFLEDKRIDFMAPDFLHITESLFAKTQKKAKSENTNEKEKQSDSDFSIDSSDITDTNEDDESFVIDEKSALEQQRIFVILTVADVLKNYSLRLEERVDELGINLQEIKDELLQAEMVANDSKSLLESERQKNLKLLDELENLQSKMKSEKQHKNHRKEVETETTIEATEMFTANDNATNGLNNDSTRFCCVNQTISKDDENDKKKFQRLFKLMKKKFEKILKEQEKKINVLSDKLIDTQNELESNKEVNDQISKENKELTETIAVMTERLSQFEIEKDEAVTSRTAKIESDYEEKLNKQKKLNKKLLDDLDEMRKKVELAEDTQNIENKNLENENKELFTKIEVIKANYETLIESYKQKYSDFQEREKKLADENANQTESLKKLNKELNDARIESKISALKNKTLNEKFERQESLHQVKITAMATNFETSLNEKLKRAEIDHENRQKKFLKQLVEELKDFYDFSHSMSEENCLKTVSRIVSQLKEATSKEKLLKKSTETLDEMKSGLNVKSDNELITKVFLLSSLSSVNGQNDSEIENEKIINLRGKMVEFESSLKNWRRWANCMNLVLSDNFSSFSSTSTALAASVKDMAQRGSNSIENDPRFDSELRSKIEEKILSTVGRRRIFRRIEILRNEKIVFLKLLNEFGSLDQVIQNDRNIGLQTLICVVISMRRIQKISGKLPSISIGSGFSGKIALTSGGSNGSSSTQSNNFYRYNLDDRNSYHCYDNSNYDDTYEKGSNSQYQQKKKPPIISCT</sequence>
<feature type="compositionally biased region" description="Low complexity" evidence="2">
    <location>
        <begin position="730"/>
        <end position="740"/>
    </location>
</feature>
<feature type="coiled-coil region" evidence="1">
    <location>
        <begin position="776"/>
        <end position="842"/>
    </location>
</feature>
<evidence type="ECO:0000256" key="1">
    <source>
        <dbReference type="SAM" id="Coils"/>
    </source>
</evidence>
<proteinExistence type="predicted"/>